<name>A0A9X7S340_STRDY</name>
<evidence type="ECO:0000256" key="1">
    <source>
        <dbReference type="SAM" id="Phobius"/>
    </source>
</evidence>
<accession>A0A9X7S340</accession>
<evidence type="ECO:0000313" key="2">
    <source>
        <dbReference type="EMBL" id="QGH02771.1"/>
    </source>
</evidence>
<dbReference type="AlphaFoldDB" id="A0A9X7S340"/>
<dbReference type="Pfam" id="PF16069">
    <property type="entry name" value="DUF4811"/>
    <property type="match status" value="1"/>
</dbReference>
<keyword evidence="1" id="KW-1133">Transmembrane helix</keyword>
<dbReference type="Proteomes" id="UP000347383">
    <property type="component" value="Chromosome"/>
</dbReference>
<dbReference type="InterPro" id="IPR032083">
    <property type="entry name" value="DUF4811"/>
</dbReference>
<feature type="transmembrane region" description="Helical" evidence="1">
    <location>
        <begin position="25"/>
        <end position="45"/>
    </location>
</feature>
<keyword evidence="1" id="KW-0812">Transmembrane</keyword>
<sequence>MIILIIGLATIASFASWMLLPNAKQRFLLGTLSLGLLLGSVLYLTNHFVHHTGMSVEMKRQTQAIYSAGDSKAPFGLLIYQPVGKTARHQVLIYRDKATDPKPRAHFIPDQKHMSQAIKKEAHYITTDSSTAKVITTTKRYVWKSKLAKAMFGFAGEDGQLISQKTVVAIPKETWLAVTKAQAKQLAVLLPKLKADQAKLAQTTPQAAAQLQQLLKKNPKAAAKQQVQVLKKALNSTSQ</sequence>
<evidence type="ECO:0000313" key="3">
    <source>
        <dbReference type="Proteomes" id="UP000347383"/>
    </source>
</evidence>
<proteinExistence type="predicted"/>
<keyword evidence="1" id="KW-0472">Membrane</keyword>
<reference evidence="2 3" key="1">
    <citation type="submission" date="2018-10" db="EMBL/GenBank/DDBJ databases">
        <title>Comparative Genomics Analysis of the Streptococcus dysgalactiae subspecies dysgalactiae.</title>
        <authorList>
            <person name="Koh T.H."/>
            <person name="Abdul Rahman N."/>
            <person name="Sessions O.M."/>
        </authorList>
    </citation>
    <scope>NUCLEOTIDE SEQUENCE [LARGE SCALE GENOMIC DNA]</scope>
    <source>
        <strain evidence="2 3">DB60705-15</strain>
    </source>
</reference>
<gene>
    <name evidence="2" type="ORF">EA457_09630</name>
</gene>
<dbReference type="EMBL" id="CP033165">
    <property type="protein sequence ID" value="QGH02771.1"/>
    <property type="molecule type" value="Genomic_DNA"/>
</dbReference>
<organism evidence="2 3">
    <name type="scientific">Streptococcus dysgalactiae subsp. dysgalactiae</name>
    <dbReference type="NCBI Taxonomy" id="99822"/>
    <lineage>
        <taxon>Bacteria</taxon>
        <taxon>Bacillati</taxon>
        <taxon>Bacillota</taxon>
        <taxon>Bacilli</taxon>
        <taxon>Lactobacillales</taxon>
        <taxon>Streptococcaceae</taxon>
        <taxon>Streptococcus</taxon>
    </lineage>
</organism>
<dbReference type="RefSeq" id="WP_154413673.1">
    <property type="nucleotide sequence ID" value="NZ_CP033165.1"/>
</dbReference>
<protein>
    <submittedName>
        <fullName evidence="2">DUF4811 domain-containing protein</fullName>
    </submittedName>
</protein>